<dbReference type="Pfam" id="PF22486">
    <property type="entry name" value="MATH_2"/>
    <property type="match status" value="1"/>
</dbReference>
<dbReference type="OrthoDB" id="969002at2759"/>
<proteinExistence type="predicted"/>
<evidence type="ECO:0000313" key="2">
    <source>
        <dbReference type="EMBL" id="KAH1128805.1"/>
    </source>
</evidence>
<evidence type="ECO:0000313" key="3">
    <source>
        <dbReference type="Proteomes" id="UP000828251"/>
    </source>
</evidence>
<sequence>MNISNTKFVVVLILAESDGVIKRYYQMKTEWGIAQLLSLDHFNKASNGYLVGDCCTFGVEVFVIKQTGKLERLSMMKQPPNNTITFQLQNYSKSLSECYTSGVQTIGDSKWELIVYPKGIGAWKYYSLSVFLDLVEAYNLPPKGKVYAEYKFRVKDRLNYENTREITGSYWFTASASRSGKWNFIPLWELQDRSKGYIVNDILRVEADIIVVSNVKLFL</sequence>
<feature type="domain" description="MATH" evidence="1">
    <location>
        <begin position="81"/>
        <end position="209"/>
    </location>
</feature>
<organism evidence="2 3">
    <name type="scientific">Gossypium stocksii</name>
    <dbReference type="NCBI Taxonomy" id="47602"/>
    <lineage>
        <taxon>Eukaryota</taxon>
        <taxon>Viridiplantae</taxon>
        <taxon>Streptophyta</taxon>
        <taxon>Embryophyta</taxon>
        <taxon>Tracheophyta</taxon>
        <taxon>Spermatophyta</taxon>
        <taxon>Magnoliopsida</taxon>
        <taxon>eudicotyledons</taxon>
        <taxon>Gunneridae</taxon>
        <taxon>Pentapetalae</taxon>
        <taxon>rosids</taxon>
        <taxon>malvids</taxon>
        <taxon>Malvales</taxon>
        <taxon>Malvaceae</taxon>
        <taxon>Malvoideae</taxon>
        <taxon>Gossypium</taxon>
    </lineage>
</organism>
<gene>
    <name evidence="2" type="ORF">J1N35_000183</name>
</gene>
<dbReference type="PROSITE" id="PS50144">
    <property type="entry name" value="MATH"/>
    <property type="match status" value="2"/>
</dbReference>
<dbReference type="InterPro" id="IPR002083">
    <property type="entry name" value="MATH/TRAF_dom"/>
</dbReference>
<dbReference type="InterPro" id="IPR008974">
    <property type="entry name" value="TRAF-like"/>
</dbReference>
<dbReference type="Gene3D" id="2.60.210.10">
    <property type="entry name" value="Apoptosis, Tumor Necrosis Factor Receptor Associated Protein 2, Chain A"/>
    <property type="match status" value="2"/>
</dbReference>
<reference evidence="2 3" key="1">
    <citation type="journal article" date="2021" name="Plant Biotechnol. J.">
        <title>Multi-omics assisted identification of the key and species-specific regulatory components of drought-tolerant mechanisms in Gossypium stocksii.</title>
        <authorList>
            <person name="Yu D."/>
            <person name="Ke L."/>
            <person name="Zhang D."/>
            <person name="Wu Y."/>
            <person name="Sun Y."/>
            <person name="Mei J."/>
            <person name="Sun J."/>
            <person name="Sun Y."/>
        </authorList>
    </citation>
    <scope>NUCLEOTIDE SEQUENCE [LARGE SCALE GENOMIC DNA]</scope>
    <source>
        <strain evidence="3">cv. E1</strain>
        <tissue evidence="2">Leaf</tissue>
    </source>
</reference>
<dbReference type="PANTHER" id="PTHR46162:SF64">
    <property type="entry name" value="TRAF-LIKE FAMILY PROTEIN"/>
    <property type="match status" value="1"/>
</dbReference>
<dbReference type="Proteomes" id="UP000828251">
    <property type="component" value="Unassembled WGS sequence"/>
</dbReference>
<dbReference type="PANTHER" id="PTHR46162">
    <property type="entry name" value="TRAF-LIKE FAMILY PROTEIN"/>
    <property type="match status" value="1"/>
</dbReference>
<keyword evidence="3" id="KW-1185">Reference proteome</keyword>
<dbReference type="AlphaFoldDB" id="A0A9D4AIE9"/>
<name>A0A9D4AIE9_9ROSI</name>
<dbReference type="CDD" id="cd00121">
    <property type="entry name" value="MATH"/>
    <property type="match status" value="1"/>
</dbReference>
<accession>A0A9D4AIE9</accession>
<dbReference type="EMBL" id="JAIQCV010000001">
    <property type="protein sequence ID" value="KAH1128805.1"/>
    <property type="molecule type" value="Genomic_DNA"/>
</dbReference>
<feature type="domain" description="MATH" evidence="1">
    <location>
        <begin position="1"/>
        <end position="61"/>
    </location>
</feature>
<dbReference type="SUPFAM" id="SSF49599">
    <property type="entry name" value="TRAF domain-like"/>
    <property type="match status" value="2"/>
</dbReference>
<comment type="caution">
    <text evidence="2">The sequence shown here is derived from an EMBL/GenBank/DDBJ whole genome shotgun (WGS) entry which is preliminary data.</text>
</comment>
<evidence type="ECO:0000259" key="1">
    <source>
        <dbReference type="PROSITE" id="PS50144"/>
    </source>
</evidence>
<protein>
    <recommendedName>
        <fullName evidence="1">MATH domain-containing protein</fullName>
    </recommendedName>
</protein>